<dbReference type="InterPro" id="IPR002575">
    <property type="entry name" value="Aminoglycoside_PTrfase"/>
</dbReference>
<accession>A0A516Q4B5</accession>
<dbReference type="AlphaFoldDB" id="A0A516Q4B5"/>
<dbReference type="SUPFAM" id="SSF56112">
    <property type="entry name" value="Protein kinase-like (PK-like)"/>
    <property type="match status" value="1"/>
</dbReference>
<feature type="domain" description="Aminoglycoside phosphotransferase" evidence="1">
    <location>
        <begin position="52"/>
        <end position="261"/>
    </location>
</feature>
<dbReference type="PANTHER" id="PTHR21310:SF15">
    <property type="entry name" value="AMINOGLYCOSIDE PHOSPHOTRANSFERASE DOMAIN-CONTAINING PROTEIN"/>
    <property type="match status" value="1"/>
</dbReference>
<gene>
    <name evidence="2" type="ORF">FOE78_22435</name>
</gene>
<dbReference type="Gene3D" id="3.90.1200.10">
    <property type="match status" value="1"/>
</dbReference>
<evidence type="ECO:0000259" key="1">
    <source>
        <dbReference type="Pfam" id="PF01636"/>
    </source>
</evidence>
<dbReference type="InterPro" id="IPR011009">
    <property type="entry name" value="Kinase-like_dom_sf"/>
</dbReference>
<dbReference type="OrthoDB" id="3808203at2"/>
<proteinExistence type="predicted"/>
<keyword evidence="3" id="KW-1185">Reference proteome</keyword>
<dbReference type="GO" id="GO:0016740">
    <property type="term" value="F:transferase activity"/>
    <property type="evidence" value="ECO:0007669"/>
    <property type="project" value="UniProtKB-KW"/>
</dbReference>
<dbReference type="Proteomes" id="UP000319263">
    <property type="component" value="Chromosome"/>
</dbReference>
<reference evidence="2 3" key="1">
    <citation type="submission" date="2019-07" db="EMBL/GenBank/DDBJ databases">
        <title>Microlunatus dokdonensis sp. nov. isolated from the rhizospheric soil of the wild plant Elymus tsukushiensis.</title>
        <authorList>
            <person name="Ghim S.-Y."/>
            <person name="Hwang Y.-J."/>
            <person name="Son J.-S."/>
            <person name="Shin J.-H."/>
        </authorList>
    </citation>
    <scope>NUCLEOTIDE SEQUENCE [LARGE SCALE GENOMIC DNA]</scope>
    <source>
        <strain evidence="2 3">KUDC0627</strain>
    </source>
</reference>
<dbReference type="InterPro" id="IPR051678">
    <property type="entry name" value="AGP_Transferase"/>
</dbReference>
<sequence>MFESSYVTNPNALDSSALEVVLTPPQRNRLREVLETADLSGVRLTGEGWHRFAILAEDRVLLLPRSHRWVPGLEREAVALPLLTSYGIPVPRLLARIVDDELWPYPVTMITRYRARSWAALQDNVDLGRWQRTLTQLGELVASYHKINISEIPAAIGNPTPGSPDPMEAELRHFEDYLVESRLEKLSFDLAVAAELPATRVDRWLQVIEPCLVLQPTLTHRDINEGQIMINSDGDVCGLIDWESAGVQHPLSDFDFGEWGFGIWEHELEFSLLRKAFWDSYRNARGVDLPDWPPVHLLMTIIGAPPPEGHTTAWTAQRRNRTITNLRAIDAQI</sequence>
<name>A0A516Q4B5_9ACTN</name>
<evidence type="ECO:0000313" key="2">
    <source>
        <dbReference type="EMBL" id="QDP98297.1"/>
    </source>
</evidence>
<keyword evidence="2" id="KW-0808">Transferase</keyword>
<evidence type="ECO:0000313" key="3">
    <source>
        <dbReference type="Proteomes" id="UP000319263"/>
    </source>
</evidence>
<organism evidence="2 3">
    <name type="scientific">Microlunatus elymi</name>
    <dbReference type="NCBI Taxonomy" id="2596828"/>
    <lineage>
        <taxon>Bacteria</taxon>
        <taxon>Bacillati</taxon>
        <taxon>Actinomycetota</taxon>
        <taxon>Actinomycetes</taxon>
        <taxon>Propionibacteriales</taxon>
        <taxon>Propionibacteriaceae</taxon>
        <taxon>Microlunatus</taxon>
    </lineage>
</organism>
<dbReference type="EMBL" id="CP041692">
    <property type="protein sequence ID" value="QDP98297.1"/>
    <property type="molecule type" value="Genomic_DNA"/>
</dbReference>
<dbReference type="Pfam" id="PF01636">
    <property type="entry name" value="APH"/>
    <property type="match status" value="1"/>
</dbReference>
<protein>
    <submittedName>
        <fullName evidence="2">Phosphotransferase</fullName>
    </submittedName>
</protein>
<dbReference type="KEGG" id="mik:FOE78_22435"/>
<dbReference type="PANTHER" id="PTHR21310">
    <property type="entry name" value="AMINOGLYCOSIDE PHOSPHOTRANSFERASE-RELATED-RELATED"/>
    <property type="match status" value="1"/>
</dbReference>